<reference evidence="2" key="1">
    <citation type="submission" date="2022-11" db="EMBL/GenBank/DDBJ databases">
        <authorList>
            <person name="Morgan W.R."/>
            <person name="Tartar A."/>
        </authorList>
    </citation>
    <scope>NUCLEOTIDE SEQUENCE</scope>
    <source>
        <strain evidence="2">ARSEF 373</strain>
    </source>
</reference>
<keyword evidence="3" id="KW-1185">Reference proteome</keyword>
<accession>A0AAV2Z1W1</accession>
<comment type="caution">
    <text evidence="2">The sequence shown here is derived from an EMBL/GenBank/DDBJ whole genome shotgun (WGS) entry which is preliminary data.</text>
</comment>
<dbReference type="Proteomes" id="UP001146120">
    <property type="component" value="Unassembled WGS sequence"/>
</dbReference>
<dbReference type="InterPro" id="IPR018289">
    <property type="entry name" value="MULE_transposase_dom"/>
</dbReference>
<dbReference type="Pfam" id="PF10551">
    <property type="entry name" value="MULE"/>
    <property type="match status" value="1"/>
</dbReference>
<sequence>MILNGVKPNRIRVELLDRLNLSSDTLPSLQCIQNYASYFKRAKLSFADYVEDLQALLVDTEYHPALAVHDPFTFGFSRDEKGLPSIGDGSNAQPFVVGASTQKLLQVMDRPSESFVFHIDATYKLNQVGYRVVVCGVSDGGRSFHLAAIFVISQQTEEIFTIVLEQLARMFEMTTNKSLKRTYVMGDADQAQHNALQAVFPDCTKLMCFYHVAANVDKHSTLLEAEVAWDQTQRLQAFRDYFKRRWVTSAHWRWQ</sequence>
<dbReference type="PANTHER" id="PTHR33977:SF1">
    <property type="entry name" value="ZINC ION BINDING PROTEIN"/>
    <property type="match status" value="1"/>
</dbReference>
<gene>
    <name evidence="2" type="ORF">N0F65_006229</name>
</gene>
<proteinExistence type="predicted"/>
<evidence type="ECO:0000313" key="2">
    <source>
        <dbReference type="EMBL" id="DBA00968.1"/>
    </source>
</evidence>
<organism evidence="2 3">
    <name type="scientific">Lagenidium giganteum</name>
    <dbReference type="NCBI Taxonomy" id="4803"/>
    <lineage>
        <taxon>Eukaryota</taxon>
        <taxon>Sar</taxon>
        <taxon>Stramenopiles</taxon>
        <taxon>Oomycota</taxon>
        <taxon>Peronosporomycetes</taxon>
        <taxon>Pythiales</taxon>
        <taxon>Pythiaceae</taxon>
    </lineage>
</organism>
<name>A0AAV2Z1W1_9STRA</name>
<feature type="domain" description="MULE transposase" evidence="1">
    <location>
        <begin position="116"/>
        <end position="215"/>
    </location>
</feature>
<evidence type="ECO:0000259" key="1">
    <source>
        <dbReference type="Pfam" id="PF10551"/>
    </source>
</evidence>
<evidence type="ECO:0000313" key="3">
    <source>
        <dbReference type="Proteomes" id="UP001146120"/>
    </source>
</evidence>
<dbReference type="PANTHER" id="PTHR33977">
    <property type="entry name" value="ZINC ION BINDING PROTEIN"/>
    <property type="match status" value="1"/>
</dbReference>
<reference evidence="2" key="2">
    <citation type="journal article" date="2023" name="Microbiol Resour">
        <title>Decontamination and Annotation of the Draft Genome Sequence of the Oomycete Lagenidium giganteum ARSEF 373.</title>
        <authorList>
            <person name="Morgan W.R."/>
            <person name="Tartar A."/>
        </authorList>
    </citation>
    <scope>NUCLEOTIDE SEQUENCE</scope>
    <source>
        <strain evidence="2">ARSEF 373</strain>
    </source>
</reference>
<dbReference type="AlphaFoldDB" id="A0AAV2Z1W1"/>
<dbReference type="EMBL" id="DAKRPA010000055">
    <property type="protein sequence ID" value="DBA00968.1"/>
    <property type="molecule type" value="Genomic_DNA"/>
</dbReference>
<protein>
    <recommendedName>
        <fullName evidence="1">MULE transposase domain-containing protein</fullName>
    </recommendedName>
</protein>